<organism evidence="5 6">
    <name type="scientific">Megalops atlanticus</name>
    <name type="common">Tarpon</name>
    <name type="synonym">Clupea gigantea</name>
    <dbReference type="NCBI Taxonomy" id="7932"/>
    <lineage>
        <taxon>Eukaryota</taxon>
        <taxon>Metazoa</taxon>
        <taxon>Chordata</taxon>
        <taxon>Craniata</taxon>
        <taxon>Vertebrata</taxon>
        <taxon>Euteleostomi</taxon>
        <taxon>Actinopterygii</taxon>
        <taxon>Neopterygii</taxon>
        <taxon>Teleostei</taxon>
        <taxon>Elopiformes</taxon>
        <taxon>Megalopidae</taxon>
        <taxon>Megalops</taxon>
    </lineage>
</organism>
<feature type="compositionally biased region" description="Basic and acidic residues" evidence="2">
    <location>
        <begin position="452"/>
        <end position="468"/>
    </location>
</feature>
<comment type="caution">
    <text evidence="5">The sequence shown here is derived from an EMBL/GenBank/DDBJ whole genome shotgun (WGS) entry which is preliminary data.</text>
</comment>
<keyword evidence="1" id="KW-0175">Coiled coil</keyword>
<feature type="region of interest" description="Disordered" evidence="2">
    <location>
        <begin position="687"/>
        <end position="707"/>
    </location>
</feature>
<sequence length="782" mass="87051">MSSLQKSNAKYLWWTLLGLGFQPEVASASKGISKANVRHVTLGMTMFDTPNKDAFYIVTHFLLEKLDSARVHEVFRHCWPVLDRKADAEFRKATVTWFRDIAAEPGSSFPKVVPSLFLSPGGPKFINVMLHLAKHVMLQEMKTFSTDNSWIPETAATKAHSVETAMLRFQVVKTRFQRAAVEQDRVVQEYQRRAQALVKSMRELRAEDAKYEALLKGHTEVEKERSLPSEKIQKVRSLWADVNKILSSLEEERKVVDCVVKGHVDQYVLDGTDVTLKIPKTLLEQIESSAYSSSAGNLYEAGQLNLLRLLELLNEALQHLQQEHVQAGEGTLQLDLPQMEEKALQLKRTLEALKLMRKRITKEEIPEVKASIKKMEAAWDSKWADCLRQRPLTSFLNEDPALDFFSPMAPLSFEPAAEVNFKSSIFSQYPAKLPVSPPSPPPHIVASAEEETPAKHPDSSGDSVEKTADLQSPVQQPSEIQVPSSAVSSRPSTPPKTPSPSPVQSSEKETPMVEDVQLEIAEVNKKASILDREFDNLANQFAEAVTNNSTDYSRRGWELDDLLGTLSDPFSTRKQLPRTPDSLISEVKNSWRQAVREGEAEKARLSEKLGDRAAKAHTPLLEGMEALPSGDESPLSSGLVQPITQYRESLHSTLSWHSSQLEATQGQSSGDVIQFGIDFETLPELDNESPLGSSYGPGGHWGRGGRRRTAYDETSFIDCRVKTPEPPPPRNAAKTPEAVGWETGDKVFSLDLAGLESPSLPSTELLSLPKLITFSPMEDFIP</sequence>
<feature type="compositionally biased region" description="Pro residues" evidence="2">
    <location>
        <begin position="492"/>
        <end position="501"/>
    </location>
</feature>
<dbReference type="GO" id="GO:0070652">
    <property type="term" value="C:HAUS complex"/>
    <property type="evidence" value="ECO:0007669"/>
    <property type="project" value="InterPro"/>
</dbReference>
<dbReference type="Pfam" id="PF14661">
    <property type="entry name" value="HAUS6_N"/>
    <property type="match status" value="1"/>
</dbReference>
<evidence type="ECO:0000313" key="6">
    <source>
        <dbReference type="Proteomes" id="UP001046870"/>
    </source>
</evidence>
<proteinExistence type="predicted"/>
<dbReference type="InterPro" id="IPR026797">
    <property type="entry name" value="HAUS_6"/>
</dbReference>
<feature type="domain" description="HAUS augmin-like complex subunit 6 N-terminal" evidence="4">
    <location>
        <begin position="12"/>
        <end position="240"/>
    </location>
</feature>
<dbReference type="InterPro" id="IPR028163">
    <property type="entry name" value="HAUS_6_N"/>
</dbReference>
<dbReference type="AlphaFoldDB" id="A0A9D3PPC8"/>
<dbReference type="Proteomes" id="UP001046870">
    <property type="component" value="Chromosome 17"/>
</dbReference>
<evidence type="ECO:0000259" key="4">
    <source>
        <dbReference type="Pfam" id="PF14661"/>
    </source>
</evidence>
<dbReference type="EMBL" id="JAFDVH010000017">
    <property type="protein sequence ID" value="KAG7461914.1"/>
    <property type="molecule type" value="Genomic_DNA"/>
</dbReference>
<feature type="coiled-coil region" evidence="1">
    <location>
        <begin position="513"/>
        <end position="540"/>
    </location>
</feature>
<dbReference type="PANTHER" id="PTHR16151:SF2">
    <property type="entry name" value="HAUS AUGMIN-LIKE COMPLEX SUBUNIT 6"/>
    <property type="match status" value="1"/>
</dbReference>
<evidence type="ECO:0000313" key="5">
    <source>
        <dbReference type="EMBL" id="KAG7461914.1"/>
    </source>
</evidence>
<accession>A0A9D3PPC8</accession>
<dbReference type="OrthoDB" id="5575722at2759"/>
<feature type="compositionally biased region" description="Polar residues" evidence="2">
    <location>
        <begin position="469"/>
        <end position="487"/>
    </location>
</feature>
<gene>
    <name evidence="5" type="ORF">MATL_G00196180</name>
</gene>
<feature type="region of interest" description="Disordered" evidence="2">
    <location>
        <begin position="434"/>
        <end position="511"/>
    </location>
</feature>
<dbReference type="GO" id="GO:0051225">
    <property type="term" value="P:spindle assembly"/>
    <property type="evidence" value="ECO:0007669"/>
    <property type="project" value="InterPro"/>
</dbReference>
<reference evidence="5" key="1">
    <citation type="submission" date="2021-01" db="EMBL/GenBank/DDBJ databases">
        <authorList>
            <person name="Zahm M."/>
            <person name="Roques C."/>
            <person name="Cabau C."/>
            <person name="Klopp C."/>
            <person name="Donnadieu C."/>
            <person name="Jouanno E."/>
            <person name="Lampietro C."/>
            <person name="Louis A."/>
            <person name="Herpin A."/>
            <person name="Echchiki A."/>
            <person name="Berthelot C."/>
            <person name="Parey E."/>
            <person name="Roest-Crollius H."/>
            <person name="Braasch I."/>
            <person name="Postlethwait J."/>
            <person name="Bobe J."/>
            <person name="Montfort J."/>
            <person name="Bouchez O."/>
            <person name="Begum T."/>
            <person name="Mejri S."/>
            <person name="Adams A."/>
            <person name="Chen W.-J."/>
            <person name="Guiguen Y."/>
        </authorList>
    </citation>
    <scope>NUCLEOTIDE SEQUENCE</scope>
    <source>
        <strain evidence="5">YG-15Mar2019-1</strain>
        <tissue evidence="5">Brain</tissue>
    </source>
</reference>
<feature type="chain" id="PRO_5038626086" description="HAUS augmin-like complex subunit 6 N-terminal domain-containing protein" evidence="3">
    <location>
        <begin position="29"/>
        <end position="782"/>
    </location>
</feature>
<evidence type="ECO:0000256" key="1">
    <source>
        <dbReference type="SAM" id="Coils"/>
    </source>
</evidence>
<keyword evidence="3" id="KW-0732">Signal</keyword>
<feature type="coiled-coil region" evidence="1">
    <location>
        <begin position="303"/>
        <end position="363"/>
    </location>
</feature>
<evidence type="ECO:0000256" key="2">
    <source>
        <dbReference type="SAM" id="MobiDB-lite"/>
    </source>
</evidence>
<name>A0A9D3PPC8_MEGAT</name>
<dbReference type="GO" id="GO:1990498">
    <property type="term" value="C:mitotic spindle microtubule"/>
    <property type="evidence" value="ECO:0007669"/>
    <property type="project" value="TreeGrafter"/>
</dbReference>
<evidence type="ECO:0000256" key="3">
    <source>
        <dbReference type="SAM" id="SignalP"/>
    </source>
</evidence>
<dbReference type="GO" id="GO:0008017">
    <property type="term" value="F:microtubule binding"/>
    <property type="evidence" value="ECO:0007669"/>
    <property type="project" value="TreeGrafter"/>
</dbReference>
<protein>
    <recommendedName>
        <fullName evidence="4">HAUS augmin-like complex subunit 6 N-terminal domain-containing protein</fullName>
    </recommendedName>
</protein>
<keyword evidence="6" id="KW-1185">Reference proteome</keyword>
<dbReference type="PANTHER" id="PTHR16151">
    <property type="entry name" value="HAUS AUGMIN-LIKE COMPLEX SUBUNIT 6"/>
    <property type="match status" value="1"/>
</dbReference>
<feature type="signal peptide" evidence="3">
    <location>
        <begin position="1"/>
        <end position="28"/>
    </location>
</feature>